<keyword evidence="2" id="KW-0808">Transferase</keyword>
<accession>A0A291TDB0</accession>
<feature type="domain" description="Glycosyl transferase family 1" evidence="1">
    <location>
        <begin position="184"/>
        <end position="302"/>
    </location>
</feature>
<dbReference type="RefSeq" id="WP_098924706.1">
    <property type="nucleotide sequence ID" value="NZ_CP023819.1"/>
</dbReference>
<evidence type="ECO:0000313" key="2">
    <source>
        <dbReference type="EMBL" id="ATL90961.1"/>
    </source>
</evidence>
<proteinExistence type="predicted"/>
<sequence>MIRILHVIGSMGSGGAEAIIMNIYRQIDRSKIQFDFVVHTKKKAFYDDEIRALGGKIYTTERYNVVNYFSYKRYWDDFFTKHSEYQIIHGHINSSAAIYLSSAKKHGRIAVAHSHATKNTEKSLRALVFLLSTYPIRYIADYFWGCSRQAGIDRYGIKIVESERFHVLKNGIAAEKYIYNAATRAKIRTEYNISDSTYVIGHVGRFTFAKNHAFLLDVFMKIHQIEPDSKLMLIGKGELEDDVRKKVRDLQLESSVIFVGQVKNVFDYLQAMDTFIFPSVFEGLGISLVEAQAAGLPCIVSENIQEEAKLPCGLVHTLNIHDGADAWAKMAMKLHGTERKNTFLAVKDAGFNIQESAQMLAKFYEDILQNKIDSMVEIK</sequence>
<dbReference type="SUPFAM" id="SSF53756">
    <property type="entry name" value="UDP-Glycosyltransferase/glycogen phosphorylase"/>
    <property type="match status" value="1"/>
</dbReference>
<dbReference type="GO" id="GO:0016757">
    <property type="term" value="F:glycosyltransferase activity"/>
    <property type="evidence" value="ECO:0007669"/>
    <property type="project" value="TreeGrafter"/>
</dbReference>
<evidence type="ECO:0000259" key="1">
    <source>
        <dbReference type="Pfam" id="PF00534"/>
    </source>
</evidence>
<dbReference type="AlphaFoldDB" id="A0A291TDB0"/>
<dbReference type="InterPro" id="IPR001296">
    <property type="entry name" value="Glyco_trans_1"/>
</dbReference>
<dbReference type="PANTHER" id="PTHR45947">
    <property type="entry name" value="SULFOQUINOVOSYL TRANSFERASE SQD2"/>
    <property type="match status" value="1"/>
</dbReference>
<evidence type="ECO:0000313" key="3">
    <source>
        <dbReference type="Proteomes" id="UP000223709"/>
    </source>
</evidence>
<gene>
    <name evidence="2" type="ORF">CRH10_11990</name>
</gene>
<dbReference type="PANTHER" id="PTHR45947:SF3">
    <property type="entry name" value="SULFOQUINOVOSYL TRANSFERASE SQD2"/>
    <property type="match status" value="1"/>
</dbReference>
<dbReference type="InterPro" id="IPR050194">
    <property type="entry name" value="Glycosyltransferase_grp1"/>
</dbReference>
<reference evidence="2 3" key="1">
    <citation type="submission" date="2017-10" db="EMBL/GenBank/DDBJ databases">
        <title>Complete Genome Sequence of Faecalibacterium prausnitzii isolated from the gut of healthy adult Indian.</title>
        <authorList>
            <person name="Bag S."/>
            <person name="Ghosh T.S."/>
            <person name="Das B."/>
        </authorList>
    </citation>
    <scope>NUCLEOTIDE SEQUENCE [LARGE SCALE GENOMIC DNA]</scope>
    <source>
        <strain evidence="2 3">Indica</strain>
    </source>
</reference>
<dbReference type="EMBL" id="CP023819">
    <property type="protein sequence ID" value="ATL90961.1"/>
    <property type="molecule type" value="Genomic_DNA"/>
</dbReference>
<dbReference type="Gene3D" id="3.40.50.2000">
    <property type="entry name" value="Glycogen Phosphorylase B"/>
    <property type="match status" value="2"/>
</dbReference>
<dbReference type="Pfam" id="PF00534">
    <property type="entry name" value="Glycos_transf_1"/>
    <property type="match status" value="1"/>
</dbReference>
<dbReference type="CDD" id="cd03812">
    <property type="entry name" value="GT4_CapH-like"/>
    <property type="match status" value="1"/>
</dbReference>
<dbReference type="Proteomes" id="UP000223709">
    <property type="component" value="Chromosome"/>
</dbReference>
<organism evidence="2 3">
    <name type="scientific">Faecalibacterium prausnitzii</name>
    <dbReference type="NCBI Taxonomy" id="853"/>
    <lineage>
        <taxon>Bacteria</taxon>
        <taxon>Bacillati</taxon>
        <taxon>Bacillota</taxon>
        <taxon>Clostridia</taxon>
        <taxon>Eubacteriales</taxon>
        <taxon>Oscillospiraceae</taxon>
        <taxon>Faecalibacterium</taxon>
    </lineage>
</organism>
<name>A0A291TDB0_9FIRM</name>
<protein>
    <submittedName>
        <fullName evidence="2">Glycosyl transferase family 1</fullName>
    </submittedName>
</protein>